<keyword evidence="1" id="KW-0812">Transmembrane</keyword>
<proteinExistence type="predicted"/>
<gene>
    <name evidence="2" type="ORF">H5V45_20005</name>
</gene>
<evidence type="ECO:0000313" key="2">
    <source>
        <dbReference type="EMBL" id="MBB6629613.1"/>
    </source>
</evidence>
<dbReference type="InterPro" id="IPR011044">
    <property type="entry name" value="Quino_amine_DH_bsu"/>
</dbReference>
<dbReference type="EMBL" id="JACKXE010000002">
    <property type="protein sequence ID" value="MBB6629613.1"/>
    <property type="molecule type" value="Genomic_DNA"/>
</dbReference>
<evidence type="ECO:0000313" key="3">
    <source>
        <dbReference type="Proteomes" id="UP000523955"/>
    </source>
</evidence>
<accession>A0A7X0RJR2</accession>
<dbReference type="RefSeq" id="WP_185254929.1">
    <property type="nucleotide sequence ID" value="NZ_JACKXE010000002.1"/>
</dbReference>
<organism evidence="2 3">
    <name type="scientific">Nocardioides luti</name>
    <dbReference type="NCBI Taxonomy" id="2761101"/>
    <lineage>
        <taxon>Bacteria</taxon>
        <taxon>Bacillati</taxon>
        <taxon>Actinomycetota</taxon>
        <taxon>Actinomycetes</taxon>
        <taxon>Propionibacteriales</taxon>
        <taxon>Nocardioidaceae</taxon>
        <taxon>Nocardioides</taxon>
    </lineage>
</organism>
<dbReference type="SUPFAM" id="SSF50969">
    <property type="entry name" value="YVTN repeat-like/Quinoprotein amine dehydrogenase"/>
    <property type="match status" value="1"/>
</dbReference>
<name>A0A7X0RJR2_9ACTN</name>
<dbReference type="Proteomes" id="UP000523955">
    <property type="component" value="Unassembled WGS sequence"/>
</dbReference>
<keyword evidence="3" id="KW-1185">Reference proteome</keyword>
<evidence type="ECO:0000256" key="1">
    <source>
        <dbReference type="SAM" id="Phobius"/>
    </source>
</evidence>
<protein>
    <submittedName>
        <fullName evidence="2">Uncharacterized protein</fullName>
    </submittedName>
</protein>
<keyword evidence="1" id="KW-0472">Membrane</keyword>
<comment type="caution">
    <text evidence="2">The sequence shown here is derived from an EMBL/GenBank/DDBJ whole genome shotgun (WGS) entry which is preliminary data.</text>
</comment>
<feature type="transmembrane region" description="Helical" evidence="1">
    <location>
        <begin position="182"/>
        <end position="201"/>
    </location>
</feature>
<dbReference type="Gene3D" id="1.20.140.160">
    <property type="match status" value="1"/>
</dbReference>
<sequence>MRPDRAPDGDFAAYVAARWPTLVRTLVLLGAPQPAAEAATRSALARCHRRWSVVQRGEDLDAEVYAALLDSWARLRLRVPAAREVEPDHEPGPGDEADPQPLAALEHDLDRLTRDGRAAVVLRHVAGLDDRQVALVLGRHVPPERGDEDTFREAAETVEVLAPPLPAVVAEGRAQRRRTVRLTAYALAGLLVVVGLATWLGTRSSPEPAPADAPPRVTRVESAAGTAWWANGVLHLAHVEVELPRVVGLVGIDDGAVYADDRGRVFAVTADGAVREIGRTGAGQPIVASDESGLAAWIDVQGDSLELVAFDVAAGKELGRRSIVVDREFLVSPRPIALDGDTLYYADASGEREWQVRDDVGGAVAGRGLVAAVQKTLVFQISPRTIQIVQPFFSVTYAVPGDGAQLSPDAAYALTRRPGSGGDDQFGRVRIYDARSGERAWTGLRAGDIAVAASLGADDEVHYVVAREQDLPGSGEFVRSSFSGPYELRTCRLRLRSCTTVLQFPHTGQLPVLAR</sequence>
<reference evidence="2 3" key="1">
    <citation type="submission" date="2020-08" db="EMBL/GenBank/DDBJ databases">
        <authorList>
            <person name="Seo M.-J."/>
        </authorList>
    </citation>
    <scope>NUCLEOTIDE SEQUENCE [LARGE SCALE GENOMIC DNA]</scope>
    <source>
        <strain evidence="2 3">KIGAM211</strain>
    </source>
</reference>
<dbReference type="AlphaFoldDB" id="A0A7X0RJR2"/>
<keyword evidence="1" id="KW-1133">Transmembrane helix</keyword>